<evidence type="ECO:0000313" key="2">
    <source>
        <dbReference type="Proteomes" id="UP000320386"/>
    </source>
</evidence>
<dbReference type="Gene3D" id="3.40.50.1820">
    <property type="entry name" value="alpha/beta hydrolase"/>
    <property type="match status" value="1"/>
</dbReference>
<proteinExistence type="predicted"/>
<dbReference type="KEGG" id="mcad:Pan265_03480"/>
<dbReference type="EMBL" id="CP036280">
    <property type="protein sequence ID" value="QDU70520.1"/>
    <property type="molecule type" value="Genomic_DNA"/>
</dbReference>
<dbReference type="Proteomes" id="UP000320386">
    <property type="component" value="Chromosome"/>
</dbReference>
<evidence type="ECO:0008006" key="3">
    <source>
        <dbReference type="Google" id="ProtNLM"/>
    </source>
</evidence>
<protein>
    <recommendedName>
        <fullName evidence="3">Esterase</fullName>
    </recommendedName>
</protein>
<gene>
    <name evidence="1" type="ORF">Pan265_03480</name>
</gene>
<dbReference type="AlphaFoldDB" id="A0A518BU52"/>
<dbReference type="SUPFAM" id="SSF53474">
    <property type="entry name" value="alpha/beta-Hydrolases"/>
    <property type="match status" value="1"/>
</dbReference>
<name>A0A518BU52_9BACT</name>
<keyword evidence="2" id="KW-1185">Reference proteome</keyword>
<sequence>MAELRPSLDVIERPTLVVCPSFETPYQYLVDDLGTRVSGLMSGLRERFDLAAGSVLFGFSGGAQFVHRYALRYPDGVSGCVALAAGCWTLLSGQAIGMQVDEGWFERTPWSMPEVLRSRDHAVRLTDRHRSTYWVVGCGSEDHPSRIESAERFRKSLVGAGLLAKGCTWSGGHDLPGAEHLGPVLKQVLSDACQ</sequence>
<accession>A0A518BU52</accession>
<reference evidence="1 2" key="1">
    <citation type="submission" date="2019-02" db="EMBL/GenBank/DDBJ databases">
        <title>Deep-cultivation of Planctomycetes and their phenomic and genomic characterization uncovers novel biology.</title>
        <authorList>
            <person name="Wiegand S."/>
            <person name="Jogler M."/>
            <person name="Boedeker C."/>
            <person name="Pinto D."/>
            <person name="Vollmers J."/>
            <person name="Rivas-Marin E."/>
            <person name="Kohn T."/>
            <person name="Peeters S.H."/>
            <person name="Heuer A."/>
            <person name="Rast P."/>
            <person name="Oberbeckmann S."/>
            <person name="Bunk B."/>
            <person name="Jeske O."/>
            <person name="Meyerdierks A."/>
            <person name="Storesund J.E."/>
            <person name="Kallscheuer N."/>
            <person name="Luecker S."/>
            <person name="Lage O.M."/>
            <person name="Pohl T."/>
            <person name="Merkel B.J."/>
            <person name="Hornburger P."/>
            <person name="Mueller R.-W."/>
            <person name="Bruemmer F."/>
            <person name="Labrenz M."/>
            <person name="Spormann A.M."/>
            <person name="Op den Camp H."/>
            <person name="Overmann J."/>
            <person name="Amann R."/>
            <person name="Jetten M.S.M."/>
            <person name="Mascher T."/>
            <person name="Medema M.H."/>
            <person name="Devos D.P."/>
            <person name="Kaster A.-K."/>
            <person name="Ovreas L."/>
            <person name="Rohde M."/>
            <person name="Galperin M.Y."/>
            <person name="Jogler C."/>
        </authorList>
    </citation>
    <scope>NUCLEOTIDE SEQUENCE [LARGE SCALE GENOMIC DNA]</scope>
    <source>
        <strain evidence="1 2">Pan265</strain>
    </source>
</reference>
<evidence type="ECO:0000313" key="1">
    <source>
        <dbReference type="EMBL" id="QDU70520.1"/>
    </source>
</evidence>
<organism evidence="1 2">
    <name type="scientific">Mucisphaera calidilacus</name>
    <dbReference type="NCBI Taxonomy" id="2527982"/>
    <lineage>
        <taxon>Bacteria</taxon>
        <taxon>Pseudomonadati</taxon>
        <taxon>Planctomycetota</taxon>
        <taxon>Phycisphaerae</taxon>
        <taxon>Phycisphaerales</taxon>
        <taxon>Phycisphaeraceae</taxon>
        <taxon>Mucisphaera</taxon>
    </lineage>
</organism>
<dbReference type="InterPro" id="IPR029058">
    <property type="entry name" value="AB_hydrolase_fold"/>
</dbReference>